<dbReference type="Pfam" id="PF17927">
    <property type="entry name" value="Ins134_P3_kin_N"/>
    <property type="match status" value="1"/>
</dbReference>
<feature type="binding site" evidence="8">
    <location>
        <position position="61"/>
    </location>
    <ligand>
        <name>1D-myo-inositol 1,3,4-trisphosphate</name>
        <dbReference type="ChEBI" id="CHEBI:58414"/>
    </ligand>
</feature>
<dbReference type="GO" id="GO:0005524">
    <property type="term" value="F:ATP binding"/>
    <property type="evidence" value="ECO:0007669"/>
    <property type="project" value="UniProtKB-KW"/>
</dbReference>
<reference evidence="12" key="1">
    <citation type="submission" date="2017-08" db="EMBL/GenBank/DDBJ databases">
        <title>Assembly of the North American Bullfrog Genome.</title>
        <authorList>
            <person name="Warren R.L."/>
            <person name="Vandervalk B.P."/>
            <person name="Kucuk E."/>
            <person name="Birol I."/>
            <person name="Helbing C."/>
            <person name="Pandoh P."/>
            <person name="Behsaz B."/>
            <person name="Mohamadi H."/>
            <person name="Chu J."/>
            <person name="Jackman S."/>
            <person name="Hammond S.A."/>
            <person name="Veldhoen N."/>
            <person name="Kirk H."/>
            <person name="Zhao Y."/>
            <person name="Coope R."/>
            <person name="Pleasance S."/>
            <person name="Moore R."/>
            <person name="Holt R."/>
        </authorList>
    </citation>
    <scope>NUCLEOTIDE SEQUENCE</scope>
    <source>
        <strain evidence="12">Bruno</strain>
        <tissue evidence="12">Liver</tissue>
    </source>
</reference>
<dbReference type="Gene3D" id="3.40.50.11370">
    <property type="match status" value="1"/>
</dbReference>
<feature type="binding site" evidence="8">
    <location>
        <position position="263"/>
    </location>
    <ligand>
        <name>ATP</name>
        <dbReference type="ChEBI" id="CHEBI:30616"/>
    </ligand>
</feature>
<evidence type="ECO:0000256" key="6">
    <source>
        <dbReference type="ARBA" id="ARBA00022840"/>
    </source>
</evidence>
<evidence type="ECO:0000256" key="8">
    <source>
        <dbReference type="PIRSR" id="PIRSR038186-1"/>
    </source>
</evidence>
<dbReference type="GO" id="GO:0052726">
    <property type="term" value="F:inositol-1,3,4-trisphosphate 5-kinase activity"/>
    <property type="evidence" value="ECO:0007669"/>
    <property type="project" value="InterPro"/>
</dbReference>
<feature type="binding site" evidence="8">
    <location>
        <position position="20"/>
    </location>
    <ligand>
        <name>1D-myo-inositol 1,3,4-trisphosphate</name>
        <dbReference type="ChEBI" id="CHEBI:58414"/>
    </ligand>
</feature>
<dbReference type="InterPro" id="IPR008656">
    <property type="entry name" value="Inositol_tetrakis-P_1-kinase"/>
</dbReference>
<keyword evidence="3 9" id="KW-0479">Metal-binding</keyword>
<dbReference type="EMBL" id="KV924333">
    <property type="protein sequence ID" value="PIO40185.1"/>
    <property type="molecule type" value="Genomic_DNA"/>
</dbReference>
<feature type="binding site" evidence="8">
    <location>
        <position position="157"/>
    </location>
    <ligand>
        <name>ATP</name>
        <dbReference type="ChEBI" id="CHEBI:30616"/>
    </ligand>
</feature>
<feature type="binding site" evidence="8">
    <location>
        <position position="349"/>
    </location>
    <ligand>
        <name>1D-myo-inositol 1,3,4-trisphosphate</name>
        <dbReference type="ChEBI" id="CHEBI:58414"/>
    </ligand>
</feature>
<proteinExistence type="inferred from homology"/>
<feature type="binding site" evidence="9">
    <location>
        <position position="329"/>
    </location>
    <ligand>
        <name>Mg(2+)</name>
        <dbReference type="ChEBI" id="CHEBI:18420"/>
        <label>1</label>
    </ligand>
</feature>
<dbReference type="AlphaFoldDB" id="A0A2G9SJ93"/>
<organism evidence="12">
    <name type="scientific">Aquarana catesbeiana</name>
    <name type="common">American bullfrog</name>
    <name type="synonym">Rana catesbeiana</name>
    <dbReference type="NCBI Taxonomy" id="8400"/>
    <lineage>
        <taxon>Eukaryota</taxon>
        <taxon>Metazoa</taxon>
        <taxon>Chordata</taxon>
        <taxon>Craniata</taxon>
        <taxon>Vertebrata</taxon>
        <taxon>Euteleostomi</taxon>
        <taxon>Amphibia</taxon>
        <taxon>Batrachia</taxon>
        <taxon>Anura</taxon>
        <taxon>Neobatrachia</taxon>
        <taxon>Ranoidea</taxon>
        <taxon>Ranidae</taxon>
        <taxon>Aquarana</taxon>
    </lineage>
</organism>
<feature type="binding site" evidence="9">
    <location>
        <position position="343"/>
    </location>
    <ligand>
        <name>Mg(2+)</name>
        <dbReference type="ChEBI" id="CHEBI:18420"/>
        <label>1</label>
    </ligand>
</feature>
<keyword evidence="4 8" id="KW-0547">Nucleotide-binding</keyword>
<feature type="binding site" evidence="8">
    <location>
        <position position="107"/>
    </location>
    <ligand>
        <name>ATP</name>
        <dbReference type="ChEBI" id="CHEBI:30616"/>
    </ligand>
</feature>
<keyword evidence="6 8" id="KW-0067">ATP-binding</keyword>
<evidence type="ECO:0000256" key="5">
    <source>
        <dbReference type="ARBA" id="ARBA00022777"/>
    </source>
</evidence>
<dbReference type="PIRSF" id="PIRSF038186">
    <property type="entry name" value="ITPK"/>
    <property type="match status" value="1"/>
</dbReference>
<accession>A0A2G9SJ93</accession>
<feature type="binding site" evidence="8">
    <location>
        <position position="248"/>
    </location>
    <ligand>
        <name>1D-myo-inositol 1,3,4-trisphosphate</name>
        <dbReference type="ChEBI" id="CHEBI:58414"/>
    </ligand>
</feature>
<comment type="similarity">
    <text evidence="1">Belongs to the ITPK1 family.</text>
</comment>
<dbReference type="PANTHER" id="PTHR14217">
    <property type="entry name" value="INOSITOL-TETRAKISPHOSPHATE 1-KINASE"/>
    <property type="match status" value="1"/>
</dbReference>
<keyword evidence="7 9" id="KW-0460">Magnesium</keyword>
<feature type="binding site" evidence="8">
    <location>
        <begin position="237"/>
        <end position="248"/>
    </location>
    <ligand>
        <name>ATP</name>
        <dbReference type="ChEBI" id="CHEBI:30616"/>
    </ligand>
</feature>
<evidence type="ECO:0000259" key="10">
    <source>
        <dbReference type="Pfam" id="PF05770"/>
    </source>
</evidence>
<protein>
    <submittedName>
        <fullName evidence="12">Uncharacterized protein</fullName>
    </submittedName>
</protein>
<evidence type="ECO:0000256" key="2">
    <source>
        <dbReference type="ARBA" id="ARBA00022679"/>
    </source>
</evidence>
<dbReference type="OrthoDB" id="25308at2759"/>
<evidence type="ECO:0000256" key="9">
    <source>
        <dbReference type="PIRSR" id="PIRSR038186-2"/>
    </source>
</evidence>
<feature type="binding site" evidence="8">
    <location>
        <position position="345"/>
    </location>
    <ligand>
        <name>1D-myo-inositol 1,3,4-trisphosphate</name>
        <dbReference type="ChEBI" id="CHEBI:58414"/>
    </ligand>
</feature>
<dbReference type="GO" id="GO:0005737">
    <property type="term" value="C:cytoplasm"/>
    <property type="evidence" value="ECO:0007669"/>
    <property type="project" value="TreeGrafter"/>
</dbReference>
<dbReference type="GO" id="GO:0032957">
    <property type="term" value="P:inositol trisphosphate metabolic process"/>
    <property type="evidence" value="ECO:0007669"/>
    <property type="project" value="InterPro"/>
</dbReference>
<dbReference type="SUPFAM" id="SSF56059">
    <property type="entry name" value="Glutathione synthetase ATP-binding domain-like"/>
    <property type="match status" value="1"/>
</dbReference>
<evidence type="ECO:0000313" key="12">
    <source>
        <dbReference type="EMBL" id="PIO40185.1"/>
    </source>
</evidence>
<dbReference type="InterPro" id="IPR040464">
    <property type="entry name" value="InsP(3)kin_ATP-grasp"/>
</dbReference>
<dbReference type="Gene3D" id="3.30.470.20">
    <property type="entry name" value="ATP-grasp fold, B domain"/>
    <property type="match status" value="1"/>
</dbReference>
<feature type="non-terminal residue" evidence="12">
    <location>
        <position position="1"/>
    </location>
</feature>
<evidence type="ECO:0000256" key="3">
    <source>
        <dbReference type="ARBA" id="ARBA00022723"/>
    </source>
</evidence>
<feature type="binding site" evidence="8">
    <location>
        <position position="167"/>
    </location>
    <ligand>
        <name>1D-myo-inositol 1,3,4-trisphosphate</name>
        <dbReference type="ChEBI" id="CHEBI:58414"/>
    </ligand>
</feature>
<evidence type="ECO:0000256" key="4">
    <source>
        <dbReference type="ARBA" id="ARBA00022741"/>
    </source>
</evidence>
<evidence type="ECO:0000256" key="7">
    <source>
        <dbReference type="ARBA" id="ARBA00022842"/>
    </source>
</evidence>
<feature type="binding site" evidence="9">
    <location>
        <position position="343"/>
    </location>
    <ligand>
        <name>Mg(2+)</name>
        <dbReference type="ChEBI" id="CHEBI:18420"/>
        <label>2</label>
    </ligand>
</feature>
<gene>
    <name evidence="12" type="ORF">AB205_0072520</name>
</gene>
<dbReference type="GO" id="GO:0000287">
    <property type="term" value="F:magnesium ion binding"/>
    <property type="evidence" value="ECO:0007669"/>
    <property type="project" value="InterPro"/>
</dbReference>
<dbReference type="PANTHER" id="PTHR14217:SF42">
    <property type="entry name" value="INOSITOL-TETRAKISPHOSPHATE 1-KINASE"/>
    <property type="match status" value="1"/>
</dbReference>
<feature type="domain" description="Inositol-tetrakisphosphate 1-kinase N-terminal" evidence="11">
    <location>
        <begin position="12"/>
        <end position="100"/>
    </location>
</feature>
<dbReference type="GO" id="GO:0052725">
    <property type="term" value="F:inositol-1,3,4-trisphosphate 6-kinase activity"/>
    <property type="evidence" value="ECO:0007669"/>
    <property type="project" value="InterPro"/>
</dbReference>
<evidence type="ECO:0000259" key="11">
    <source>
        <dbReference type="Pfam" id="PF17927"/>
    </source>
</evidence>
<feature type="binding site" evidence="9">
    <location>
        <position position="345"/>
    </location>
    <ligand>
        <name>Mg(2+)</name>
        <dbReference type="ChEBI" id="CHEBI:18420"/>
        <label>2</label>
    </ligand>
</feature>
<dbReference type="InterPro" id="IPR041429">
    <property type="entry name" value="ITPK1_N"/>
</dbReference>
<keyword evidence="2" id="KW-0808">Transferase</keyword>
<comment type="cofactor">
    <cofactor evidence="9">
        <name>Mg(2+)</name>
        <dbReference type="ChEBI" id="CHEBI:18420"/>
    </cofactor>
    <text evidence="9">Binds 2 magnesium ions per subunit.</text>
</comment>
<name>A0A2G9SJ93_AQUCT</name>
<feature type="domain" description="Inositol 1,3,4-trisphosphate 5/6-kinase ATP-grasp" evidence="10">
    <location>
        <begin position="215"/>
        <end position="364"/>
    </location>
</feature>
<dbReference type="Pfam" id="PF05770">
    <property type="entry name" value="Ins134_P3_kin"/>
    <property type="match status" value="1"/>
</dbReference>
<sequence length="423" mass="47689">VKKVECQTRKRIGVCLNETKRRKLNFAVFEELCRNHGYDVTEVDLTKCLNNQGPFDLIIHKLSDLLVEAGQDLPSHHLVQRLQVYLDTHPFTILLDPLPALHTLLDRFQSYHLLRSLESRSQGMSGVFSPPCVELITERSDVVTLVRANLTFPIICKTRVAHGPRSHEEQIPLERFETCSISRSVRILERKSQMKPTHDRNVRWNDSVGPFLPESPVMSLIFNERGLKEVNPPCLLQSFINHSATLYKVFVVGSQHFVVKRPSIRNFSLGETDQKTIFFNSHEVSKAESCSHLSQAPLYPDALPPSDDVVRQAVQGLQEALGMSLFGIDLIVDTQSGRCAVIDVNAFPGYEGVPEFFSALLSHVEKLLGSNQKQSSILELPASVPQCEEHNTERRSLPEPCKRRLSSSSSYFSMYTPPLSADC</sequence>
<dbReference type="GO" id="GO:0047325">
    <property type="term" value="F:inositol-3,4,5,6-tetrakisphosphate 1-kinase activity"/>
    <property type="evidence" value="ECO:0007669"/>
    <property type="project" value="InterPro"/>
</dbReference>
<evidence type="ECO:0000256" key="1">
    <source>
        <dbReference type="ARBA" id="ARBA00009601"/>
    </source>
</evidence>
<keyword evidence="5" id="KW-0418">Kinase</keyword>